<name>A0A915LA53_ROMCU</name>
<dbReference type="GO" id="GO:0004867">
    <property type="term" value="F:serine-type endopeptidase inhibitor activity"/>
    <property type="evidence" value="ECO:0007669"/>
    <property type="project" value="UniProtKB-KW"/>
</dbReference>
<keyword evidence="2" id="KW-1185">Reference proteome</keyword>
<evidence type="ECO:0000313" key="3">
    <source>
        <dbReference type="WBParaSite" id="nRc.2.0.1.t48000-RA"/>
    </source>
</evidence>
<dbReference type="AlphaFoldDB" id="A0A915LA53"/>
<dbReference type="WBParaSite" id="nRc.2.0.1.t48000-RA">
    <property type="protein sequence ID" value="nRc.2.0.1.t48000-RA"/>
    <property type="gene ID" value="nRc.2.0.1.g48000"/>
</dbReference>
<keyword evidence="1" id="KW-0646">Protease inhibitor</keyword>
<organism evidence="2 3">
    <name type="scientific">Romanomermis culicivorax</name>
    <name type="common">Nematode worm</name>
    <dbReference type="NCBI Taxonomy" id="13658"/>
    <lineage>
        <taxon>Eukaryota</taxon>
        <taxon>Metazoa</taxon>
        <taxon>Ecdysozoa</taxon>
        <taxon>Nematoda</taxon>
        <taxon>Enoplea</taxon>
        <taxon>Dorylaimia</taxon>
        <taxon>Mermithida</taxon>
        <taxon>Mermithoidea</taxon>
        <taxon>Mermithidae</taxon>
        <taxon>Romanomermis</taxon>
    </lineage>
</organism>
<dbReference type="InterPro" id="IPR036084">
    <property type="entry name" value="Ser_inhib-like_sf"/>
</dbReference>
<evidence type="ECO:0000256" key="1">
    <source>
        <dbReference type="ARBA" id="ARBA00022900"/>
    </source>
</evidence>
<keyword evidence="1" id="KW-0722">Serine protease inhibitor</keyword>
<dbReference type="Proteomes" id="UP000887565">
    <property type="component" value="Unplaced"/>
</dbReference>
<protein>
    <submittedName>
        <fullName evidence="3">TIL domain-containing protein</fullName>
    </submittedName>
</protein>
<dbReference type="SUPFAM" id="SSF57567">
    <property type="entry name" value="Serine protease inhibitors"/>
    <property type="match status" value="1"/>
</dbReference>
<reference evidence="3" key="1">
    <citation type="submission" date="2022-11" db="UniProtKB">
        <authorList>
            <consortium name="WormBaseParasite"/>
        </authorList>
    </citation>
    <scope>IDENTIFICATION</scope>
</reference>
<evidence type="ECO:0000313" key="2">
    <source>
        <dbReference type="Proteomes" id="UP000887565"/>
    </source>
</evidence>
<accession>A0A915LA53</accession>
<proteinExistence type="predicted"/>
<dbReference type="Gene3D" id="2.10.25.10">
    <property type="entry name" value="Laminin"/>
    <property type="match status" value="1"/>
</dbReference>
<sequence>MNKWPENEEFKCQSHPDPTCSDVVAGKKLFAKPVQTRCQFKDCHCKRGFAVNANNECVAYSKCLQEKQKVVGAKQQDPGNKLIFY</sequence>